<dbReference type="EMBL" id="CM037161">
    <property type="protein sequence ID" value="KAH7854866.1"/>
    <property type="molecule type" value="Genomic_DNA"/>
</dbReference>
<accession>A0ACB7YND5</accession>
<comment type="caution">
    <text evidence="1">The sequence shown here is derived from an EMBL/GenBank/DDBJ whole genome shotgun (WGS) entry which is preliminary data.</text>
</comment>
<dbReference type="Proteomes" id="UP000828048">
    <property type="component" value="Chromosome 11"/>
</dbReference>
<evidence type="ECO:0000313" key="2">
    <source>
        <dbReference type="Proteomes" id="UP000828048"/>
    </source>
</evidence>
<sequence length="761" mass="83119">MAGRSPHNGSNPFDVMEDDNGDIVVIEYEDEEDEEEEEDSSTEDDDEDSSTDEDEENDSNMEEQVATGPPPQPPRVPPVCPTILSDDSEVSPRTRGGGETSSSQDASGREWNRSEIDGLFCPICMEAWTNGGDHQVCCLPCGHLYGVSCIKRWLQQRKNSGKCPQCNRKSTLKDVRVLYAQQIVAIDEEIQKKARFLEAKCASLEKKNNDWQKREEEWRRTEADLHLQVRQLRERKSYLERLLEDTQNRPPGLLNAYGGSTKQAMFGHNTDLKFSGQGSSSNFVLQNELQVDGAKLFDVDASSQICVIARKLSGVGGMHVLTKMSLIAPHERENIALPVNTKVVKDLRVAPHGRLALLASLGKKLSVMSMESNNTVLSYDLPAAAWSCSWDLNSSHYLYAGLQNGTLLVFDMRQTLRPVESVVGLTCNPIHSMYSLVPDSTLPSGVRSLLTASSSGLCQWNFGAIEERAFFIPESENQGVCIALAYCPSSNHIVASFRPKVEMSNDMVVSQPSPAPVSSSMGQGVWGTHILYKALGNSCYHKLGSSCAYVNEVRLQKSAILYNHNLQFASTKEVTGEVVLQELPSFEEELVKKLATDYNVHRFYWAIYGSVSQTRTAYSGKRARSLFFLSALCESQFLRPNLPKMKVVAAYLLAVLGGNASPCADDLKDILGAVGAEADDGRIELLLSEVKGKDITELIASGREKLASVPAGGGGGVAMAAVSAAGGSGAAPAAPAAEAKKEEKVEEKEESDDDMGFSLFD</sequence>
<protein>
    <submittedName>
        <fullName evidence="1">Uncharacterized protein</fullName>
    </submittedName>
</protein>
<keyword evidence="2" id="KW-1185">Reference proteome</keyword>
<reference evidence="1 2" key="1">
    <citation type="journal article" date="2021" name="Hortic Res">
        <title>High-quality reference genome and annotation aids understanding of berry development for evergreen blueberry (Vaccinium darrowii).</title>
        <authorList>
            <person name="Yu J."/>
            <person name="Hulse-Kemp A.M."/>
            <person name="Babiker E."/>
            <person name="Staton M."/>
        </authorList>
    </citation>
    <scope>NUCLEOTIDE SEQUENCE [LARGE SCALE GENOMIC DNA]</scope>
    <source>
        <strain evidence="2">cv. NJ 8807/NJ 8810</strain>
        <tissue evidence="1">Young leaf</tissue>
    </source>
</reference>
<proteinExistence type="predicted"/>
<organism evidence="1 2">
    <name type="scientific">Vaccinium darrowii</name>
    <dbReference type="NCBI Taxonomy" id="229202"/>
    <lineage>
        <taxon>Eukaryota</taxon>
        <taxon>Viridiplantae</taxon>
        <taxon>Streptophyta</taxon>
        <taxon>Embryophyta</taxon>
        <taxon>Tracheophyta</taxon>
        <taxon>Spermatophyta</taxon>
        <taxon>Magnoliopsida</taxon>
        <taxon>eudicotyledons</taxon>
        <taxon>Gunneridae</taxon>
        <taxon>Pentapetalae</taxon>
        <taxon>asterids</taxon>
        <taxon>Ericales</taxon>
        <taxon>Ericaceae</taxon>
        <taxon>Vaccinioideae</taxon>
        <taxon>Vaccinieae</taxon>
        <taxon>Vaccinium</taxon>
    </lineage>
</organism>
<gene>
    <name evidence="1" type="ORF">Vadar_018567</name>
</gene>
<evidence type="ECO:0000313" key="1">
    <source>
        <dbReference type="EMBL" id="KAH7854866.1"/>
    </source>
</evidence>
<name>A0ACB7YND5_9ERIC</name>